<organism evidence="1 2">
    <name type="scientific">Plakobranchus ocellatus</name>
    <dbReference type="NCBI Taxonomy" id="259542"/>
    <lineage>
        <taxon>Eukaryota</taxon>
        <taxon>Metazoa</taxon>
        <taxon>Spiralia</taxon>
        <taxon>Lophotrochozoa</taxon>
        <taxon>Mollusca</taxon>
        <taxon>Gastropoda</taxon>
        <taxon>Heterobranchia</taxon>
        <taxon>Euthyneura</taxon>
        <taxon>Panpulmonata</taxon>
        <taxon>Sacoglossa</taxon>
        <taxon>Placobranchoidea</taxon>
        <taxon>Plakobranchidae</taxon>
        <taxon>Plakobranchus</taxon>
    </lineage>
</organism>
<comment type="caution">
    <text evidence="1">The sequence shown here is derived from an EMBL/GenBank/DDBJ whole genome shotgun (WGS) entry which is preliminary data.</text>
</comment>
<gene>
    <name evidence="1" type="ORF">PoB_002647100</name>
</gene>
<sequence length="89" mass="10319">MSFSSKDGGKHQSITSTSYRWLRHFQPGHDVQPDWVKSDLVSARAARYHTMSLRPGRLPWGWVGKRLTLASMMEAELNERGRKLQFNVF</sequence>
<keyword evidence="2" id="KW-1185">Reference proteome</keyword>
<dbReference type="Proteomes" id="UP000735302">
    <property type="component" value="Unassembled WGS sequence"/>
</dbReference>
<dbReference type="AlphaFoldDB" id="A0AAV3ZLH8"/>
<protein>
    <submittedName>
        <fullName evidence="1">Uncharacterized protein</fullName>
    </submittedName>
</protein>
<dbReference type="EMBL" id="BLXT01003024">
    <property type="protein sequence ID" value="GFN99965.1"/>
    <property type="molecule type" value="Genomic_DNA"/>
</dbReference>
<proteinExistence type="predicted"/>
<evidence type="ECO:0000313" key="2">
    <source>
        <dbReference type="Proteomes" id="UP000735302"/>
    </source>
</evidence>
<reference evidence="1 2" key="1">
    <citation type="journal article" date="2021" name="Elife">
        <title>Chloroplast acquisition without the gene transfer in kleptoplastic sea slugs, Plakobranchus ocellatus.</title>
        <authorList>
            <person name="Maeda T."/>
            <person name="Takahashi S."/>
            <person name="Yoshida T."/>
            <person name="Shimamura S."/>
            <person name="Takaki Y."/>
            <person name="Nagai Y."/>
            <person name="Toyoda A."/>
            <person name="Suzuki Y."/>
            <person name="Arimoto A."/>
            <person name="Ishii H."/>
            <person name="Satoh N."/>
            <person name="Nishiyama T."/>
            <person name="Hasebe M."/>
            <person name="Maruyama T."/>
            <person name="Minagawa J."/>
            <person name="Obokata J."/>
            <person name="Shigenobu S."/>
        </authorList>
    </citation>
    <scope>NUCLEOTIDE SEQUENCE [LARGE SCALE GENOMIC DNA]</scope>
</reference>
<accession>A0AAV3ZLH8</accession>
<evidence type="ECO:0000313" key="1">
    <source>
        <dbReference type="EMBL" id="GFN99965.1"/>
    </source>
</evidence>
<name>A0AAV3ZLH8_9GAST</name>